<comment type="function">
    <text evidence="14 19">Joins adenosylcobinamide-GDP and alpha-ribazole to generate adenosylcobalamin (Ado-cobalamin). Also synthesizes adenosylcobalamin 5'-phosphate from adenosylcobinamide-GDP and alpha-ribazole 5'-phosphate.</text>
</comment>
<evidence type="ECO:0000256" key="7">
    <source>
        <dbReference type="ARBA" id="ARBA00022475"/>
    </source>
</evidence>
<comment type="catalytic activity">
    <reaction evidence="18 19">
        <text>alpha-ribazole 5'-phosphate + adenosylcob(III)inamide-GDP = adenosylcob(III)alamin 5'-phosphate + GMP + H(+)</text>
        <dbReference type="Rhea" id="RHEA:23560"/>
        <dbReference type="ChEBI" id="CHEBI:15378"/>
        <dbReference type="ChEBI" id="CHEBI:57918"/>
        <dbReference type="ChEBI" id="CHEBI:58115"/>
        <dbReference type="ChEBI" id="CHEBI:60487"/>
        <dbReference type="ChEBI" id="CHEBI:60493"/>
        <dbReference type="EC" id="2.7.8.26"/>
    </reaction>
</comment>
<evidence type="ECO:0000256" key="11">
    <source>
        <dbReference type="ARBA" id="ARBA00022842"/>
    </source>
</evidence>
<dbReference type="RefSeq" id="WP_246171292.1">
    <property type="nucleotide sequence ID" value="NZ_CABPSH010000006.1"/>
</dbReference>
<evidence type="ECO:0000256" key="20">
    <source>
        <dbReference type="SAM" id="MobiDB-lite"/>
    </source>
</evidence>
<dbReference type="NCBIfam" id="NF001277">
    <property type="entry name" value="PRK00235.1-3"/>
    <property type="match status" value="1"/>
</dbReference>
<keyword evidence="9 19" id="KW-0808">Transferase</keyword>
<keyword evidence="10 19" id="KW-0812">Transmembrane</keyword>
<dbReference type="PANTHER" id="PTHR34148:SF1">
    <property type="entry name" value="ADENOSYLCOBINAMIDE-GDP RIBAZOLETRANSFERASE"/>
    <property type="match status" value="1"/>
</dbReference>
<dbReference type="UniPathway" id="UPA00148">
    <property type="reaction ID" value="UER00238"/>
</dbReference>
<dbReference type="NCBIfam" id="TIGR00317">
    <property type="entry name" value="cobS"/>
    <property type="match status" value="1"/>
</dbReference>
<feature type="transmembrane region" description="Helical" evidence="19">
    <location>
        <begin position="249"/>
        <end position="267"/>
    </location>
</feature>
<evidence type="ECO:0000256" key="13">
    <source>
        <dbReference type="ARBA" id="ARBA00023136"/>
    </source>
</evidence>
<evidence type="ECO:0000313" key="21">
    <source>
        <dbReference type="EMBL" id="VVE13766.1"/>
    </source>
</evidence>
<evidence type="ECO:0000256" key="19">
    <source>
        <dbReference type="HAMAP-Rule" id="MF_00719"/>
    </source>
</evidence>
<evidence type="ECO:0000256" key="6">
    <source>
        <dbReference type="ARBA" id="ARBA00015850"/>
    </source>
</evidence>
<protein>
    <recommendedName>
        <fullName evidence="6 19">Adenosylcobinamide-GDP ribazoletransferase</fullName>
        <ecNumber evidence="5 19">2.7.8.26</ecNumber>
    </recommendedName>
    <alternativeName>
        <fullName evidence="16 19">Cobalamin synthase</fullName>
    </alternativeName>
    <alternativeName>
        <fullName evidence="15 19">Cobalamin-5'-phosphate synthase</fullName>
    </alternativeName>
</protein>
<dbReference type="PANTHER" id="PTHR34148">
    <property type="entry name" value="ADENOSYLCOBINAMIDE-GDP RIBAZOLETRANSFERASE"/>
    <property type="match status" value="1"/>
</dbReference>
<feature type="transmembrane region" description="Helical" evidence="19">
    <location>
        <begin position="181"/>
        <end position="206"/>
    </location>
</feature>
<feature type="compositionally biased region" description="Basic and acidic residues" evidence="20">
    <location>
        <begin position="14"/>
        <end position="23"/>
    </location>
</feature>
<accession>A0A5E4VQ54</accession>
<dbReference type="GO" id="GO:0008818">
    <property type="term" value="F:cobalamin 5'-phosphate synthase activity"/>
    <property type="evidence" value="ECO:0007669"/>
    <property type="project" value="UniProtKB-UniRule"/>
</dbReference>
<dbReference type="AlphaFoldDB" id="A0A5E4VQ54"/>
<evidence type="ECO:0000256" key="14">
    <source>
        <dbReference type="ARBA" id="ARBA00025228"/>
    </source>
</evidence>
<comment type="similarity">
    <text evidence="4 19">Belongs to the CobS family.</text>
</comment>
<keyword evidence="8 19" id="KW-0169">Cobalamin biosynthesis</keyword>
<evidence type="ECO:0000256" key="15">
    <source>
        <dbReference type="ARBA" id="ARBA00032605"/>
    </source>
</evidence>
<dbReference type="GO" id="GO:0051073">
    <property type="term" value="F:adenosylcobinamide-GDP ribazoletransferase activity"/>
    <property type="evidence" value="ECO:0007669"/>
    <property type="project" value="UniProtKB-UniRule"/>
</dbReference>
<evidence type="ECO:0000256" key="18">
    <source>
        <dbReference type="ARBA" id="ARBA00049504"/>
    </source>
</evidence>
<gene>
    <name evidence="21" type="primary">cobV</name>
    <name evidence="19" type="synonym">cobS</name>
    <name evidence="21" type="ORF">PEP31012_02776</name>
</gene>
<evidence type="ECO:0000256" key="5">
    <source>
        <dbReference type="ARBA" id="ARBA00013200"/>
    </source>
</evidence>
<reference evidence="21 22" key="1">
    <citation type="submission" date="2019-08" db="EMBL/GenBank/DDBJ databases">
        <authorList>
            <person name="Peeters C."/>
        </authorList>
    </citation>
    <scope>NUCLEOTIDE SEQUENCE [LARGE SCALE GENOMIC DNA]</scope>
    <source>
        <strain evidence="21 22">LMG 31012</strain>
    </source>
</reference>
<feature type="transmembrane region" description="Helical" evidence="19">
    <location>
        <begin position="83"/>
        <end position="106"/>
    </location>
</feature>
<keyword evidence="22" id="KW-1185">Reference proteome</keyword>
<comment type="cofactor">
    <cofactor evidence="1 19">
        <name>Mg(2+)</name>
        <dbReference type="ChEBI" id="CHEBI:18420"/>
    </cofactor>
</comment>
<evidence type="ECO:0000256" key="3">
    <source>
        <dbReference type="ARBA" id="ARBA00004663"/>
    </source>
</evidence>
<evidence type="ECO:0000256" key="9">
    <source>
        <dbReference type="ARBA" id="ARBA00022679"/>
    </source>
</evidence>
<comment type="subcellular location">
    <subcellularLocation>
        <location evidence="2 19">Cell membrane</location>
        <topology evidence="2 19">Multi-pass membrane protein</topology>
    </subcellularLocation>
</comment>
<keyword evidence="13 19" id="KW-0472">Membrane</keyword>
<dbReference type="InterPro" id="IPR003805">
    <property type="entry name" value="CobS"/>
</dbReference>
<evidence type="ECO:0000256" key="1">
    <source>
        <dbReference type="ARBA" id="ARBA00001946"/>
    </source>
</evidence>
<evidence type="ECO:0000313" key="22">
    <source>
        <dbReference type="Proteomes" id="UP000400981"/>
    </source>
</evidence>
<dbReference type="GO" id="GO:0009236">
    <property type="term" value="P:cobalamin biosynthetic process"/>
    <property type="evidence" value="ECO:0007669"/>
    <property type="project" value="UniProtKB-UniRule"/>
</dbReference>
<dbReference type="GO" id="GO:0005886">
    <property type="term" value="C:plasma membrane"/>
    <property type="evidence" value="ECO:0007669"/>
    <property type="project" value="UniProtKB-SubCell"/>
</dbReference>
<keyword evidence="7 19" id="KW-1003">Cell membrane</keyword>
<comment type="pathway">
    <text evidence="3 19">Cofactor biosynthesis; adenosylcobalamin biosynthesis; adenosylcobalamin from cob(II)yrinate a,c-diamide: step 7/7.</text>
</comment>
<dbReference type="EMBL" id="CABPSH010000006">
    <property type="protein sequence ID" value="VVE13766.1"/>
    <property type="molecule type" value="Genomic_DNA"/>
</dbReference>
<dbReference type="HAMAP" id="MF_00719">
    <property type="entry name" value="CobS"/>
    <property type="match status" value="1"/>
</dbReference>
<evidence type="ECO:0000256" key="10">
    <source>
        <dbReference type="ARBA" id="ARBA00022692"/>
    </source>
</evidence>
<sequence>MTPLPPSSPSSSDPSRRARDADAPSRALATQDLPSSDGACAGAFGGIRRQVRLFLTALGFFTRVPIPQWVGYSPEQLNAATRYFPLVGVFVGALVALLTVAMGRLWSPHLAIALGLGVSVMLTGAFHEDGLADSVDAFGGAFTRERTLDIMHDSRIGTYGAVALWLALAVKWQALVDIQAAAGWGGFALVLIGAHAASRSMAISLLRTLDYVRPEGKAKPVAQRLRMRDLLFGVACSVPWWVWPDWRAGMTGAVVLIALRAGFIRYLRRRLGGYTGDTLGFAQQLGELALYLTVCAWI</sequence>
<keyword evidence="12 19" id="KW-1133">Transmembrane helix</keyword>
<name>A0A5E4VQ54_9BURK</name>
<evidence type="ECO:0000256" key="16">
    <source>
        <dbReference type="ARBA" id="ARBA00032853"/>
    </source>
</evidence>
<evidence type="ECO:0000256" key="2">
    <source>
        <dbReference type="ARBA" id="ARBA00004651"/>
    </source>
</evidence>
<proteinExistence type="inferred from homology"/>
<keyword evidence="11 19" id="KW-0460">Magnesium</keyword>
<dbReference type="Proteomes" id="UP000400981">
    <property type="component" value="Unassembled WGS sequence"/>
</dbReference>
<feature type="transmembrane region" description="Helical" evidence="19">
    <location>
        <begin position="156"/>
        <end position="175"/>
    </location>
</feature>
<comment type="catalytic activity">
    <reaction evidence="17 19">
        <text>alpha-ribazole + adenosylcob(III)inamide-GDP = adenosylcob(III)alamin + GMP + H(+)</text>
        <dbReference type="Rhea" id="RHEA:16049"/>
        <dbReference type="ChEBI" id="CHEBI:10329"/>
        <dbReference type="ChEBI" id="CHEBI:15378"/>
        <dbReference type="ChEBI" id="CHEBI:18408"/>
        <dbReference type="ChEBI" id="CHEBI:58115"/>
        <dbReference type="ChEBI" id="CHEBI:60487"/>
        <dbReference type="EC" id="2.7.8.26"/>
    </reaction>
</comment>
<evidence type="ECO:0000256" key="17">
    <source>
        <dbReference type="ARBA" id="ARBA00048623"/>
    </source>
</evidence>
<evidence type="ECO:0000256" key="12">
    <source>
        <dbReference type="ARBA" id="ARBA00022989"/>
    </source>
</evidence>
<evidence type="ECO:0000256" key="4">
    <source>
        <dbReference type="ARBA" id="ARBA00010561"/>
    </source>
</evidence>
<dbReference type="EC" id="2.7.8.26" evidence="5 19"/>
<dbReference type="Pfam" id="PF02654">
    <property type="entry name" value="CobS"/>
    <property type="match status" value="1"/>
</dbReference>
<organism evidence="21 22">
    <name type="scientific">Pandoraea eparura</name>
    <dbReference type="NCBI Taxonomy" id="2508291"/>
    <lineage>
        <taxon>Bacteria</taxon>
        <taxon>Pseudomonadati</taxon>
        <taxon>Pseudomonadota</taxon>
        <taxon>Betaproteobacteria</taxon>
        <taxon>Burkholderiales</taxon>
        <taxon>Burkholderiaceae</taxon>
        <taxon>Pandoraea</taxon>
    </lineage>
</organism>
<feature type="region of interest" description="Disordered" evidence="20">
    <location>
        <begin position="1"/>
        <end position="34"/>
    </location>
</feature>
<evidence type="ECO:0000256" key="8">
    <source>
        <dbReference type="ARBA" id="ARBA00022573"/>
    </source>
</evidence>